<evidence type="ECO:0000313" key="1">
    <source>
        <dbReference type="EMBL" id="ADM75673.1"/>
    </source>
</evidence>
<dbReference type="PANTHER" id="PTHR47744">
    <property type="entry name" value="OS05G0526300 PROTEIN"/>
    <property type="match status" value="1"/>
</dbReference>
<dbReference type="PANTHER" id="PTHR47744:SF1">
    <property type="entry name" value="OS05G0526300 PROTEIN"/>
    <property type="match status" value="1"/>
</dbReference>
<protein>
    <submittedName>
        <fullName evidence="1">SKP1-interacting-like protein</fullName>
    </submittedName>
</protein>
<dbReference type="EMBL" id="HM199989">
    <property type="protein sequence ID" value="ADM75673.1"/>
    <property type="molecule type" value="mRNA"/>
</dbReference>
<feature type="non-terminal residue" evidence="1">
    <location>
        <position position="1"/>
    </location>
</feature>
<sequence>RSWNLAGKENTLWKAQYSLHFGDDLPNNALVKQCMNNALDNEGGIRHQRLQKPELRVHTDWHEAFKKRYRGHPSRVVMSDRAYCKTCKSPIWLNNKSVDLDGSTIKKNHQHMLKPMLPGQVLHFLLRDSMASSSSSSSDSDSDSEGVLIVEQRFSKLWAYPKLIQKSFDVEVL</sequence>
<dbReference type="AlphaFoldDB" id="E0ZBE8"/>
<proteinExistence type="evidence at transcript level"/>
<reference evidence="1" key="1">
    <citation type="journal article" date="2010" name="Mol. Ecol.">
        <title>Postglacial history of a widespread conifer produces inverse clines in selective neutrality tests.</title>
        <authorList>
            <person name="Holliday J.A."/>
            <person name="Yuen M."/>
            <person name="Ritland K."/>
            <person name="Aitken S.N."/>
        </authorList>
    </citation>
    <scope>NUCLEOTIDE SEQUENCE</scope>
    <source>
        <strain evidence="1">CR100</strain>
    </source>
</reference>
<name>E0ZBE8_PICSI</name>
<accession>E0ZBE8</accession>
<organism evidence="1">
    <name type="scientific">Picea sitchensis</name>
    <name type="common">Sitka spruce</name>
    <name type="synonym">Pinus sitchensis</name>
    <dbReference type="NCBI Taxonomy" id="3332"/>
    <lineage>
        <taxon>Eukaryota</taxon>
        <taxon>Viridiplantae</taxon>
        <taxon>Streptophyta</taxon>
        <taxon>Embryophyta</taxon>
        <taxon>Tracheophyta</taxon>
        <taxon>Spermatophyta</taxon>
        <taxon>Pinopsida</taxon>
        <taxon>Pinidae</taxon>
        <taxon>Conifers I</taxon>
        <taxon>Pinales</taxon>
        <taxon>Pinaceae</taxon>
        <taxon>Picea</taxon>
    </lineage>
</organism>